<evidence type="ECO:0000256" key="9">
    <source>
        <dbReference type="ARBA" id="ARBA00023002"/>
    </source>
</evidence>
<gene>
    <name evidence="19" type="primary">icd</name>
    <name evidence="19" type="ordered locus">HRM2_41030</name>
</gene>
<evidence type="ECO:0000256" key="4">
    <source>
        <dbReference type="ARBA" id="ARBA00022435"/>
    </source>
</evidence>
<dbReference type="InterPro" id="IPR019818">
    <property type="entry name" value="IsoCit/isopropylmalate_DH_CS"/>
</dbReference>
<dbReference type="PANTHER" id="PTHR43504">
    <property type="entry name" value="ISOCITRATE DEHYDROGENASE [NADP]"/>
    <property type="match status" value="1"/>
</dbReference>
<evidence type="ECO:0000256" key="15">
    <source>
        <dbReference type="PIRSR" id="PIRSR604439-4"/>
    </source>
</evidence>
<feature type="binding site" evidence="12">
    <location>
        <position position="124"/>
    </location>
    <ligand>
        <name>D-threo-isocitrate</name>
        <dbReference type="ChEBI" id="CHEBI:15562"/>
    </ligand>
</feature>
<dbReference type="NCBIfam" id="NF005425">
    <property type="entry name" value="PRK07006.1"/>
    <property type="match status" value="1"/>
</dbReference>
<dbReference type="NCBIfam" id="TIGR00183">
    <property type="entry name" value="prok_nadp_idh"/>
    <property type="match status" value="1"/>
</dbReference>
<comment type="catalytic activity">
    <reaction evidence="11">
        <text>D-threo-isocitrate + NADP(+) = 2-oxoglutarate + CO2 + NADPH</text>
        <dbReference type="Rhea" id="RHEA:19629"/>
        <dbReference type="ChEBI" id="CHEBI:15562"/>
        <dbReference type="ChEBI" id="CHEBI:16526"/>
        <dbReference type="ChEBI" id="CHEBI:16810"/>
        <dbReference type="ChEBI" id="CHEBI:57783"/>
        <dbReference type="ChEBI" id="CHEBI:58349"/>
        <dbReference type="EC" id="1.1.1.42"/>
    </reaction>
</comment>
<feature type="binding site" evidence="13">
    <location>
        <begin position="331"/>
        <end position="337"/>
    </location>
    <ligand>
        <name>NADP(+)</name>
        <dbReference type="ChEBI" id="CHEBI:58349"/>
    </ligand>
</feature>
<dbReference type="SMART" id="SM01329">
    <property type="entry name" value="Iso_dh"/>
    <property type="match status" value="1"/>
</dbReference>
<feature type="binding site" evidence="13">
    <location>
        <position position="383"/>
    </location>
    <ligand>
        <name>NADP(+)</name>
        <dbReference type="ChEBI" id="CHEBI:58349"/>
    </ligand>
</feature>
<evidence type="ECO:0000256" key="11">
    <source>
        <dbReference type="ARBA" id="ARBA00023554"/>
    </source>
</evidence>
<keyword evidence="5 17" id="KW-0816">Tricarboxylic acid cycle</keyword>
<dbReference type="RefSeq" id="WP_015905893.1">
    <property type="nucleotide sequence ID" value="NC_012108.1"/>
</dbReference>
<dbReference type="GO" id="GO:0051287">
    <property type="term" value="F:NAD binding"/>
    <property type="evidence" value="ECO:0007669"/>
    <property type="project" value="InterPro"/>
</dbReference>
<dbReference type="InterPro" id="IPR024084">
    <property type="entry name" value="IsoPropMal-DH-like_dom"/>
</dbReference>
<feature type="binding site" evidence="12">
    <location>
        <position position="114"/>
    </location>
    <ligand>
        <name>D-threo-isocitrate</name>
        <dbReference type="ChEBI" id="CHEBI:15562"/>
    </ligand>
</feature>
<dbReference type="PANTHER" id="PTHR43504:SF1">
    <property type="entry name" value="ISOCITRATE DEHYDROGENASE [NADP]"/>
    <property type="match status" value="1"/>
</dbReference>
<dbReference type="STRING" id="177437.HRM2_41030"/>
<evidence type="ECO:0000256" key="16">
    <source>
        <dbReference type="PIRSR" id="PIRSR604439-5"/>
    </source>
</evidence>
<evidence type="ECO:0000259" key="18">
    <source>
        <dbReference type="SMART" id="SM01329"/>
    </source>
</evidence>
<evidence type="ECO:0000256" key="13">
    <source>
        <dbReference type="PIRSR" id="PIRSR604439-2"/>
    </source>
</evidence>
<keyword evidence="9 19" id="KW-0560">Oxidoreductase</keyword>
<evidence type="ECO:0000256" key="12">
    <source>
        <dbReference type="PIRSR" id="PIRSR604439-1"/>
    </source>
</evidence>
<feature type="modified residue" description="N6-succinyllysine" evidence="16">
    <location>
        <position position="95"/>
    </location>
</feature>
<dbReference type="InterPro" id="IPR004439">
    <property type="entry name" value="Isocitrate_DH_NADP_dimer_prok"/>
</dbReference>
<evidence type="ECO:0000256" key="3">
    <source>
        <dbReference type="ARBA" id="ARBA00011738"/>
    </source>
</evidence>
<dbReference type="GO" id="GO:0000287">
    <property type="term" value="F:magnesium ion binding"/>
    <property type="evidence" value="ECO:0007669"/>
    <property type="project" value="InterPro"/>
</dbReference>
<dbReference type="GO" id="GO:0004450">
    <property type="term" value="F:isocitrate dehydrogenase (NADP+) activity"/>
    <property type="evidence" value="ECO:0007669"/>
    <property type="project" value="UniProtKB-UniRule"/>
</dbReference>
<feature type="binding site" evidence="13">
    <location>
        <position position="387"/>
    </location>
    <ligand>
        <name>NADP(+)</name>
        <dbReference type="ChEBI" id="CHEBI:58349"/>
    </ligand>
</feature>
<feature type="modified residue" description="N6-acetyllysine" evidence="16">
    <location>
        <position position="137"/>
    </location>
</feature>
<dbReference type="GO" id="GO:0006097">
    <property type="term" value="P:glyoxylate cycle"/>
    <property type="evidence" value="ECO:0007669"/>
    <property type="project" value="UniProtKB-KW"/>
</dbReference>
<accession>C0QCE3</accession>
<dbReference type="Proteomes" id="UP000000442">
    <property type="component" value="Chromosome"/>
</dbReference>
<dbReference type="EC" id="1.1.1.42" evidence="17"/>
<dbReference type="OrthoDB" id="9806254at2"/>
<protein>
    <recommendedName>
        <fullName evidence="17">Isocitrate dehydrogenase [NADP]</fullName>
        <ecNumber evidence="17">1.1.1.42</ecNumber>
    </recommendedName>
</protein>
<keyword evidence="4 17" id="KW-0329">Glyoxylate bypass</keyword>
<sequence>MAEKNVKKTGSTKGEYPLGTVDAPVVPFIEGDGIGPDVWRAARMVLEAGVKAVHGGDRKIQFVEVLAGEKSFRQSGQWLPQETLDVIKRYKIAIKGPLTTPVGEGQRSINVTLRQELELFCGVRPIRYIPGVPSPVKSPELTDVVIFRENMEDLYRGIEWEAGSKDALEIIAFLAKRGITLAPDTGIGIKPMSRSNTQRLVAKAIEFAIKNHRTSVTLMHKGNIMKFTEGAFKRWGYEVAAERFPDQTITEQALFERFDGKQPPGRVVIKDRIADSLFQQLLLRPDEYDVIAAPNLNGDYVSDALAAQVGGLGLSPGANMGEEIAFFEATHGTAPKYAGLDKVNPGSLILSGVMMLEHMGWNEAAGKITRALEQTISEKIVTYDLARQIPGAVEVKCSAFARAICDRMV</sequence>
<dbReference type="GO" id="GO:0006099">
    <property type="term" value="P:tricarboxylic acid cycle"/>
    <property type="evidence" value="ECO:0007669"/>
    <property type="project" value="UniProtKB-UniRule"/>
</dbReference>
<dbReference type="AlphaFoldDB" id="C0QCE3"/>
<dbReference type="Gene3D" id="3.40.718.10">
    <property type="entry name" value="Isopropylmalate Dehydrogenase"/>
    <property type="match status" value="1"/>
</dbReference>
<dbReference type="eggNOG" id="COG0538">
    <property type="taxonomic scope" value="Bacteria"/>
</dbReference>
<reference evidence="19 20" key="1">
    <citation type="journal article" date="2009" name="Environ. Microbiol.">
        <title>Genome sequence of Desulfobacterium autotrophicum HRM2, a marine sulfate reducer oxidizing organic carbon completely to carbon dioxide.</title>
        <authorList>
            <person name="Strittmatter A.W."/>
            <person name="Liesegang H."/>
            <person name="Rabus R."/>
            <person name="Decker I."/>
            <person name="Amann J."/>
            <person name="Andres S."/>
            <person name="Henne A."/>
            <person name="Fricke W.F."/>
            <person name="Martinez-Arias R."/>
            <person name="Bartels D."/>
            <person name="Goesmann A."/>
            <person name="Krause L."/>
            <person name="Puehler A."/>
            <person name="Klenk H.P."/>
            <person name="Richter M."/>
            <person name="Schuler M."/>
            <person name="Gloeckner F.O."/>
            <person name="Meyerdierks A."/>
            <person name="Gottschalk G."/>
            <person name="Amann R."/>
        </authorList>
    </citation>
    <scope>NUCLEOTIDE SEQUENCE [LARGE SCALE GENOMIC DNA]</scope>
    <source>
        <strain evidence="20">ATCC 43914 / DSM 3382 / HRM2</strain>
    </source>
</reference>
<evidence type="ECO:0000256" key="17">
    <source>
        <dbReference type="RuleBase" id="RU004446"/>
    </source>
</evidence>
<organism evidence="19 20">
    <name type="scientific">Desulforapulum autotrophicum (strain ATCC 43914 / DSM 3382 / VKM B-1955 / HRM2)</name>
    <name type="common">Desulfobacterium autotrophicum</name>
    <dbReference type="NCBI Taxonomy" id="177437"/>
    <lineage>
        <taxon>Bacteria</taxon>
        <taxon>Pseudomonadati</taxon>
        <taxon>Thermodesulfobacteriota</taxon>
        <taxon>Desulfobacteria</taxon>
        <taxon>Desulfobacterales</taxon>
        <taxon>Desulfobacteraceae</taxon>
        <taxon>Desulforapulum</taxon>
    </lineage>
</organism>
<evidence type="ECO:0000256" key="14">
    <source>
        <dbReference type="PIRSR" id="PIRSR604439-3"/>
    </source>
</evidence>
<keyword evidence="6 17" id="KW-0479">Metal-binding</keyword>
<evidence type="ECO:0000256" key="8">
    <source>
        <dbReference type="ARBA" id="ARBA00022857"/>
    </source>
</evidence>
<dbReference type="EMBL" id="CP001087">
    <property type="protein sequence ID" value="ACN17160.1"/>
    <property type="molecule type" value="Genomic_DNA"/>
</dbReference>
<evidence type="ECO:0000256" key="6">
    <source>
        <dbReference type="ARBA" id="ARBA00022723"/>
    </source>
</evidence>
<comment type="cofactor">
    <cofactor evidence="14">
        <name>Mg(2+)</name>
        <dbReference type="ChEBI" id="CHEBI:18420"/>
    </cofactor>
    <cofactor evidence="14">
        <name>Mn(2+)</name>
        <dbReference type="ChEBI" id="CHEBI:29035"/>
    </cofactor>
    <text evidence="14">Binds 1 Mg(2+) or Mn(2+) ion per subunit.</text>
</comment>
<evidence type="ECO:0000256" key="10">
    <source>
        <dbReference type="ARBA" id="ARBA00023211"/>
    </source>
</evidence>
<dbReference type="SUPFAM" id="SSF53659">
    <property type="entry name" value="Isocitrate/Isopropylmalate dehydrogenase-like"/>
    <property type="match status" value="1"/>
</dbReference>
<dbReference type="HOGENOM" id="CLU_031953_7_1_7"/>
<keyword evidence="10 14" id="KW-0464">Manganese</keyword>
<comment type="subunit">
    <text evidence="3">Homodimer.</text>
</comment>
<feature type="binding site" evidence="13">
    <location>
        <position position="344"/>
    </location>
    <ligand>
        <name>NADP(+)</name>
        <dbReference type="ChEBI" id="CHEBI:58349"/>
    </ligand>
</feature>
<evidence type="ECO:0000256" key="1">
    <source>
        <dbReference type="ARBA" id="ARBA00001936"/>
    </source>
</evidence>
<feature type="site" description="Critical for catalysis" evidence="15">
    <location>
        <position position="221"/>
    </location>
</feature>
<feature type="binding site" evidence="12">
    <location>
        <position position="108"/>
    </location>
    <ligand>
        <name>D-threo-isocitrate</name>
        <dbReference type="ChEBI" id="CHEBI:15562"/>
    </ligand>
</feature>
<feature type="binding site" evidence="14">
    <location>
        <position position="299"/>
    </location>
    <ligand>
        <name>Mg(2+)</name>
        <dbReference type="ChEBI" id="CHEBI:18420"/>
    </ligand>
</feature>
<evidence type="ECO:0000256" key="7">
    <source>
        <dbReference type="ARBA" id="ARBA00022842"/>
    </source>
</evidence>
<comment type="similarity">
    <text evidence="2">Belongs to the isocitrate and isopropylmalate dehydrogenases family.</text>
</comment>
<keyword evidence="8 13" id="KW-0521">NADP</keyword>
<comment type="cofactor">
    <cofactor evidence="1">
        <name>Mn(2+)</name>
        <dbReference type="ChEBI" id="CHEBI:29035"/>
    </cofactor>
</comment>
<keyword evidence="7 14" id="KW-0460">Magnesium</keyword>
<feature type="site" description="Critical for catalysis" evidence="15">
    <location>
        <position position="155"/>
    </location>
</feature>
<evidence type="ECO:0000256" key="5">
    <source>
        <dbReference type="ARBA" id="ARBA00022532"/>
    </source>
</evidence>
<feature type="modified residue" description="Phosphoserine" evidence="16">
    <location>
        <position position="108"/>
    </location>
</feature>
<evidence type="ECO:0000256" key="2">
    <source>
        <dbReference type="ARBA" id="ARBA00007769"/>
    </source>
</evidence>
<dbReference type="KEGG" id="dat:HRM2_41030"/>
<evidence type="ECO:0000313" key="19">
    <source>
        <dbReference type="EMBL" id="ACN17160.1"/>
    </source>
</evidence>
<dbReference type="PROSITE" id="PS00470">
    <property type="entry name" value="IDH_IMDH"/>
    <property type="match status" value="1"/>
</dbReference>
<feature type="domain" description="Isopropylmalate dehydrogenase-like" evidence="18">
    <location>
        <begin position="25"/>
        <end position="404"/>
    </location>
</feature>
<proteinExistence type="inferred from homology"/>
<feature type="binding site" evidence="12">
    <location>
        <position position="110"/>
    </location>
    <ligand>
        <name>D-threo-isocitrate</name>
        <dbReference type="ChEBI" id="CHEBI:15562"/>
    </ligand>
</feature>
<dbReference type="Pfam" id="PF00180">
    <property type="entry name" value="Iso_dh"/>
    <property type="match status" value="1"/>
</dbReference>
<feature type="binding site" evidence="13">
    <location>
        <position position="99"/>
    </location>
    <ligand>
        <name>NADP(+)</name>
        <dbReference type="ChEBI" id="CHEBI:58349"/>
    </ligand>
</feature>
<feature type="binding site" evidence="12">
    <location>
        <position position="148"/>
    </location>
    <ligand>
        <name>D-threo-isocitrate</name>
        <dbReference type="ChEBI" id="CHEBI:15562"/>
    </ligand>
</feature>
<feature type="modified residue" description="N6-succinyllysine" evidence="16">
    <location>
        <position position="233"/>
    </location>
</feature>
<name>C0QCE3_DESAH</name>
<keyword evidence="20" id="KW-1185">Reference proteome</keyword>
<evidence type="ECO:0000313" key="20">
    <source>
        <dbReference type="Proteomes" id="UP000000442"/>
    </source>
</evidence>